<dbReference type="InterPro" id="IPR035434">
    <property type="entry name" value="GCL_bact_plant"/>
</dbReference>
<dbReference type="GO" id="GO:0004357">
    <property type="term" value="F:glutamate-cysteine ligase activity"/>
    <property type="evidence" value="ECO:0007669"/>
    <property type="project" value="UniProtKB-UniRule"/>
</dbReference>
<dbReference type="GO" id="GO:0005524">
    <property type="term" value="F:ATP binding"/>
    <property type="evidence" value="ECO:0007669"/>
    <property type="project" value="UniProtKB-UniRule"/>
</dbReference>
<dbReference type="AlphaFoldDB" id="A0A2V4ANV7"/>
<keyword evidence="1 5" id="KW-0436">Ligase</keyword>
<keyword evidence="2 5" id="KW-0547">Nucleotide-binding</keyword>
<dbReference type="PANTHER" id="PTHR34378:SF1">
    <property type="entry name" value="GLUTAMATE--CYSTEINE LIGASE, CHLOROPLASTIC"/>
    <property type="match status" value="1"/>
</dbReference>
<accession>A0A2V4ANV7</accession>
<name>A0A2V4ANV7_9PSEU</name>
<dbReference type="InterPro" id="IPR017809">
    <property type="entry name" value="EgtA_Actinobacteria"/>
</dbReference>
<proteinExistence type="inferred from homology"/>
<dbReference type="EMBL" id="MASW01000005">
    <property type="protein sequence ID" value="PXY22390.1"/>
    <property type="molecule type" value="Genomic_DNA"/>
</dbReference>
<dbReference type="Proteomes" id="UP000249915">
    <property type="component" value="Unassembled WGS sequence"/>
</dbReference>
<dbReference type="RefSeq" id="WP_112282996.1">
    <property type="nucleotide sequence ID" value="NZ_MASW01000005.1"/>
</dbReference>
<evidence type="ECO:0000256" key="5">
    <source>
        <dbReference type="HAMAP-Rule" id="MF_02034"/>
    </source>
</evidence>
<dbReference type="SUPFAM" id="SSF55931">
    <property type="entry name" value="Glutamine synthetase/guanido kinase"/>
    <property type="match status" value="1"/>
</dbReference>
<evidence type="ECO:0000313" key="8">
    <source>
        <dbReference type="Proteomes" id="UP000249915"/>
    </source>
</evidence>
<dbReference type="GO" id="GO:0006750">
    <property type="term" value="P:glutathione biosynthetic process"/>
    <property type="evidence" value="ECO:0007669"/>
    <property type="project" value="UniProtKB-UniRule"/>
</dbReference>
<sequence>MTAVRVPPHPTSPAPDGRRQAAADVAARVVSSRAEGEAYVASVCFKHGPPRLTGVEIEYLVHDAADPALPLDPGRLATALGPHTPRTLRPDSPHLPLPAGSVLTLEPGGQVEISTAPQPSLRELANAAGADLAYVTDLLAMAGLRLGSHAIDPFRRPARLLATERYAAMERRFTPIGPGGLTMMCSTAALQVCVDAGERSGLATRWAAVHAVGPALLALFANSARHAGTDTGLASARWQAVMDTEHARTYAAGPEPDPAAAWARRALDTPLMVVRRDEGPWDAPDGLTFADWIEGSGPAGVLDPPTTADLDYHLTTLFTPVRPHGYLEVRYLDAQPPGAWLHPVALLTALIDRPSTADKALELCEPVAGRWADAARLGLADPELARVARAVADLGCAELTRADLPADTIADIACGVQRRLRQPARPHRKGRGA</sequence>
<comment type="caution">
    <text evidence="7">The sequence shown here is derived from an EMBL/GenBank/DDBJ whole genome shotgun (WGS) entry which is preliminary data.</text>
</comment>
<dbReference type="Pfam" id="PF04107">
    <property type="entry name" value="GCS2"/>
    <property type="match status" value="1"/>
</dbReference>
<dbReference type="GO" id="GO:0052699">
    <property type="term" value="P:ergothioneine biosynthetic process"/>
    <property type="evidence" value="ECO:0007669"/>
    <property type="project" value="UniProtKB-UniRule"/>
</dbReference>
<reference evidence="7 8" key="1">
    <citation type="submission" date="2016-07" db="EMBL/GenBank/DDBJ databases">
        <title>Draft genome sequence of Prauserella muralis DSM 45305, isolated from a mould-covered wall in an indoor environment.</title>
        <authorList>
            <person name="Ruckert C."/>
            <person name="Albersmeier A."/>
            <person name="Jiang C.-L."/>
            <person name="Jiang Y."/>
            <person name="Kalinowski J."/>
            <person name="Schneider O."/>
            <person name="Winkler A."/>
            <person name="Zotchev S.B."/>
        </authorList>
    </citation>
    <scope>NUCLEOTIDE SEQUENCE [LARGE SCALE GENOMIC DNA]</scope>
    <source>
        <strain evidence="7 8">DSM 45305</strain>
    </source>
</reference>
<comment type="similarity">
    <text evidence="5 6">Belongs to the glutamate--cysteine ligase type 2 family. EgtA subfamily.</text>
</comment>
<evidence type="ECO:0000256" key="3">
    <source>
        <dbReference type="ARBA" id="ARBA00022840"/>
    </source>
</evidence>
<comment type="catalytic activity">
    <reaction evidence="4 5 6">
        <text>L-cysteine + L-glutamate + ATP = gamma-L-glutamyl-L-cysteine + ADP + phosphate + H(+)</text>
        <dbReference type="Rhea" id="RHEA:13285"/>
        <dbReference type="ChEBI" id="CHEBI:15378"/>
        <dbReference type="ChEBI" id="CHEBI:29985"/>
        <dbReference type="ChEBI" id="CHEBI:30616"/>
        <dbReference type="ChEBI" id="CHEBI:35235"/>
        <dbReference type="ChEBI" id="CHEBI:43474"/>
        <dbReference type="ChEBI" id="CHEBI:58173"/>
        <dbReference type="ChEBI" id="CHEBI:456216"/>
        <dbReference type="EC" id="6.3.2.2"/>
    </reaction>
</comment>
<dbReference type="Gene3D" id="3.30.590.20">
    <property type="match status" value="1"/>
</dbReference>
<protein>
    <recommendedName>
        <fullName evidence="5">Glutamate--cysteine ligase EgtA</fullName>
        <ecNumber evidence="5">6.3.2.2</ecNumber>
    </recommendedName>
    <alternativeName>
        <fullName evidence="5">Gamma-glutamylcysteine synthase</fullName>
        <shortName evidence="5">GCS</shortName>
        <shortName evidence="5">Gamma-ECS</shortName>
    </alternativeName>
</protein>
<dbReference type="InterPro" id="IPR014746">
    <property type="entry name" value="Gln_synth/guanido_kin_cat_dom"/>
</dbReference>
<dbReference type="HAMAP" id="MF_02034">
    <property type="entry name" value="EgtA"/>
    <property type="match status" value="1"/>
</dbReference>
<evidence type="ECO:0000256" key="2">
    <source>
        <dbReference type="ARBA" id="ARBA00022741"/>
    </source>
</evidence>
<dbReference type="OrthoDB" id="9780152at2"/>
<gene>
    <name evidence="5" type="primary">egtA</name>
    <name evidence="7" type="ORF">BAY60_21230</name>
</gene>
<keyword evidence="8" id="KW-1185">Reference proteome</keyword>
<dbReference type="PANTHER" id="PTHR34378">
    <property type="entry name" value="GLUTAMATE--CYSTEINE LIGASE, CHLOROPLASTIC"/>
    <property type="match status" value="1"/>
</dbReference>
<keyword evidence="3 5" id="KW-0067">ATP-binding</keyword>
<evidence type="ECO:0000313" key="7">
    <source>
        <dbReference type="EMBL" id="PXY22390.1"/>
    </source>
</evidence>
<organism evidence="7 8">
    <name type="scientific">Prauserella muralis</name>
    <dbReference type="NCBI Taxonomy" id="588067"/>
    <lineage>
        <taxon>Bacteria</taxon>
        <taxon>Bacillati</taxon>
        <taxon>Actinomycetota</taxon>
        <taxon>Actinomycetes</taxon>
        <taxon>Pseudonocardiales</taxon>
        <taxon>Pseudonocardiaceae</taxon>
        <taxon>Prauserella</taxon>
    </lineage>
</organism>
<dbReference type="InterPro" id="IPR006336">
    <property type="entry name" value="GCS2"/>
</dbReference>
<dbReference type="EC" id="6.3.2.2" evidence="5"/>
<comment type="function">
    <text evidence="5">Catalyzes the synthesis of gamma-glutamylcysteine (gamma-GC). This compound is used as substrate for the biosynthesis of the low-molecular thiol compound ergothioneine.</text>
</comment>
<evidence type="ECO:0000256" key="1">
    <source>
        <dbReference type="ARBA" id="ARBA00022598"/>
    </source>
</evidence>
<dbReference type="PIRSF" id="PIRSF017901">
    <property type="entry name" value="GCL"/>
    <property type="match status" value="1"/>
</dbReference>
<comment type="pathway">
    <text evidence="5">Amino-acid biosynthesis; ergothioneine biosynthesis.</text>
</comment>
<dbReference type="NCBIfam" id="TIGR03444">
    <property type="entry name" value="EgtA_Cys_ligase"/>
    <property type="match status" value="1"/>
</dbReference>
<dbReference type="UniPathway" id="UPA01014"/>
<evidence type="ECO:0000256" key="4">
    <source>
        <dbReference type="ARBA" id="ARBA00048819"/>
    </source>
</evidence>
<evidence type="ECO:0000256" key="6">
    <source>
        <dbReference type="PIRNR" id="PIRNR017901"/>
    </source>
</evidence>